<comment type="caution">
    <text evidence="1">The sequence shown here is derived from an EMBL/GenBank/DDBJ whole genome shotgun (WGS) entry which is preliminary data.</text>
</comment>
<gene>
    <name evidence="1" type="ORF">PHMEG_0006783</name>
</gene>
<evidence type="ECO:0000313" key="2">
    <source>
        <dbReference type="Proteomes" id="UP000198211"/>
    </source>
</evidence>
<sequence>MWVAGDANVTADLTSRRPDWCDGTSRAISLSELATQLISQDGNLDEDSVFAQSISLRSYILDLCQRNYATDPIFGPILRDLTNENDTGSRRLRPFTLVDGVFTYGIWAFVDRLTKRGHFVATRTDASAADTAIISILSYHATKFTSVLQKNSTQLQDTRLNFSTAFCPSTDRQSEVTIKFVNEYIRHFVATHHDG</sequence>
<dbReference type="AlphaFoldDB" id="A0A225WN19"/>
<keyword evidence="2" id="KW-1185">Reference proteome</keyword>
<accession>A0A225WN19</accession>
<protein>
    <submittedName>
        <fullName evidence="1">Uncharacterized protein</fullName>
    </submittedName>
</protein>
<dbReference type="SUPFAM" id="SSF53098">
    <property type="entry name" value="Ribonuclease H-like"/>
    <property type="match status" value="1"/>
</dbReference>
<dbReference type="EMBL" id="NBNE01000499">
    <property type="protein sequence ID" value="OWZ19023.1"/>
    <property type="molecule type" value="Genomic_DNA"/>
</dbReference>
<reference evidence="2" key="1">
    <citation type="submission" date="2017-03" db="EMBL/GenBank/DDBJ databases">
        <title>Phytopthora megakarya and P. palmivora, two closely related causual agents of cacao black pod achieved similar genome size and gene model numbers by different mechanisms.</title>
        <authorList>
            <person name="Ali S."/>
            <person name="Shao J."/>
            <person name="Larry D.J."/>
            <person name="Kronmiller B."/>
            <person name="Shen D."/>
            <person name="Strem M.D."/>
            <person name="Melnick R.L."/>
            <person name="Guiltinan M.J."/>
            <person name="Tyler B.M."/>
            <person name="Meinhardt L.W."/>
            <person name="Bailey B.A."/>
        </authorList>
    </citation>
    <scope>NUCLEOTIDE SEQUENCE [LARGE SCALE GENOMIC DNA]</scope>
    <source>
        <strain evidence="2">zdho120</strain>
    </source>
</reference>
<dbReference type="Proteomes" id="UP000198211">
    <property type="component" value="Unassembled WGS sequence"/>
</dbReference>
<dbReference type="InterPro" id="IPR012337">
    <property type="entry name" value="RNaseH-like_sf"/>
</dbReference>
<organism evidence="1 2">
    <name type="scientific">Phytophthora megakarya</name>
    <dbReference type="NCBI Taxonomy" id="4795"/>
    <lineage>
        <taxon>Eukaryota</taxon>
        <taxon>Sar</taxon>
        <taxon>Stramenopiles</taxon>
        <taxon>Oomycota</taxon>
        <taxon>Peronosporomycetes</taxon>
        <taxon>Peronosporales</taxon>
        <taxon>Peronosporaceae</taxon>
        <taxon>Phytophthora</taxon>
    </lineage>
</organism>
<proteinExistence type="predicted"/>
<name>A0A225WN19_9STRA</name>
<evidence type="ECO:0000313" key="1">
    <source>
        <dbReference type="EMBL" id="OWZ19023.1"/>
    </source>
</evidence>